<dbReference type="InterPro" id="IPR001452">
    <property type="entry name" value="SH3_domain"/>
</dbReference>
<evidence type="ECO:0000256" key="2">
    <source>
        <dbReference type="PROSITE-ProRule" id="PRU00192"/>
    </source>
</evidence>
<reference evidence="5 6" key="1">
    <citation type="submission" date="2019-07" db="EMBL/GenBank/DDBJ databases">
        <title>Annotation for the trematode Paragonimus westermani.</title>
        <authorList>
            <person name="Choi Y.-J."/>
        </authorList>
    </citation>
    <scope>NUCLEOTIDE SEQUENCE [LARGE SCALE GENOMIC DNA]</scope>
    <source>
        <strain evidence="5">180907_Pwestermani</strain>
    </source>
</reference>
<dbReference type="OrthoDB" id="6247483at2759"/>
<keyword evidence="1 2" id="KW-0728">SH3 domain</keyword>
<dbReference type="PANTHER" id="PTHR12287">
    <property type="entry name" value="EPIDERMAL GROWTH FACTOR RECEPTOR KINASE SUBSTRATE EPS8-RELATED PROTEIN"/>
    <property type="match status" value="1"/>
</dbReference>
<dbReference type="InterPro" id="IPR036028">
    <property type="entry name" value="SH3-like_dom_sf"/>
</dbReference>
<evidence type="ECO:0000256" key="3">
    <source>
        <dbReference type="SAM" id="MobiDB-lite"/>
    </source>
</evidence>
<dbReference type="PANTHER" id="PTHR12287:SF23">
    <property type="entry name" value="AROUSER, ISOFORM A-RELATED"/>
    <property type="match status" value="1"/>
</dbReference>
<evidence type="ECO:0000313" key="5">
    <source>
        <dbReference type="EMBL" id="KAF8571378.1"/>
    </source>
</evidence>
<dbReference type="GO" id="GO:0003779">
    <property type="term" value="F:actin binding"/>
    <property type="evidence" value="ECO:0007669"/>
    <property type="project" value="TreeGrafter"/>
</dbReference>
<dbReference type="Gene3D" id="2.30.29.30">
    <property type="entry name" value="Pleckstrin-homology domain (PH domain)/Phosphotyrosine-binding domain (PTB)"/>
    <property type="match status" value="1"/>
</dbReference>
<dbReference type="GO" id="GO:0035023">
    <property type="term" value="P:regulation of Rho protein signal transduction"/>
    <property type="evidence" value="ECO:0007669"/>
    <property type="project" value="TreeGrafter"/>
</dbReference>
<keyword evidence="6" id="KW-1185">Reference proteome</keyword>
<organism evidence="5 6">
    <name type="scientific">Paragonimus westermani</name>
    <dbReference type="NCBI Taxonomy" id="34504"/>
    <lineage>
        <taxon>Eukaryota</taxon>
        <taxon>Metazoa</taxon>
        <taxon>Spiralia</taxon>
        <taxon>Lophotrochozoa</taxon>
        <taxon>Platyhelminthes</taxon>
        <taxon>Trematoda</taxon>
        <taxon>Digenea</taxon>
        <taxon>Plagiorchiida</taxon>
        <taxon>Troglotremata</taxon>
        <taxon>Troglotrematidae</taxon>
        <taxon>Paragonimus</taxon>
    </lineage>
</organism>
<sequence length="521" mass="59816">MNGSQYGKQFSPKIIRVPATKTRNSGTHEPHKPSYRPNVRSSFAVQHLKTFTVYATDSPLHSTEAMELLMHHTFIEVHNYDLLIEQDGYLNDLVIQDTWNAKQVIERFPLKYIRAPRYRMSSPSKTEMNNLLFFTIEANSLPDGGPSMHELHIFQVLSCPAKELVAELLSAGVQPDYSIHQTSSQFGNTSRPTVERKVAIEHMRNEKKSHFTDNIGVDELPAALSDSEAEGRELNVDWIHEECSLLNHCFDDIEDDYQIIREVTQTEPKMTVPKMVSVSSKRTSKVPLYKSKESINQRQKNPEFLSLVQDFYKKIKFAIILLSRLSDFVRNPNAPVLVRQLMTIFEDCVNTLKSSTSRKCTIAASIDYPAFPEHTLTFLQLHLAQKNWKLLLDQGRAWSTPREHRRAGPVYIPEFKCGFKVKITDYDPTLFRYDQPGVDLKPEHRYTQLLQLTGYAKELIHSNRRTAKVIGPFCAMHPNGLTLQNGEYVELLNDRGHWYRVKNSQGDIGLCPSENVIIVKR</sequence>
<dbReference type="EMBL" id="JTDF01000554">
    <property type="protein sequence ID" value="KAF8571378.1"/>
    <property type="molecule type" value="Genomic_DNA"/>
</dbReference>
<dbReference type="GO" id="GO:0007266">
    <property type="term" value="P:Rho protein signal transduction"/>
    <property type="evidence" value="ECO:0007669"/>
    <property type="project" value="TreeGrafter"/>
</dbReference>
<dbReference type="SUPFAM" id="SSF50044">
    <property type="entry name" value="SH3-domain"/>
    <property type="match status" value="1"/>
</dbReference>
<proteinExistence type="predicted"/>
<evidence type="ECO:0000259" key="4">
    <source>
        <dbReference type="PROSITE" id="PS50002"/>
    </source>
</evidence>
<dbReference type="AlphaFoldDB" id="A0A8T0DW74"/>
<dbReference type="SMART" id="SM00326">
    <property type="entry name" value="SH3"/>
    <property type="match status" value="1"/>
</dbReference>
<protein>
    <recommendedName>
        <fullName evidence="4">SH3 domain-containing protein</fullName>
    </recommendedName>
</protein>
<gene>
    <name evidence="5" type="ORF">P879_00206</name>
</gene>
<evidence type="ECO:0000313" key="6">
    <source>
        <dbReference type="Proteomes" id="UP000699462"/>
    </source>
</evidence>
<dbReference type="InterPro" id="IPR055093">
    <property type="entry name" value="EPS8_2nd"/>
</dbReference>
<feature type="region of interest" description="Disordered" evidence="3">
    <location>
        <begin position="17"/>
        <end position="37"/>
    </location>
</feature>
<name>A0A8T0DW74_9TREM</name>
<dbReference type="Pfam" id="PF22975">
    <property type="entry name" value="EPS8_2nd"/>
    <property type="match status" value="1"/>
</dbReference>
<comment type="caution">
    <text evidence="5">The sequence shown here is derived from an EMBL/GenBank/DDBJ whole genome shotgun (WGS) entry which is preliminary data.</text>
</comment>
<feature type="domain" description="SH3" evidence="4">
    <location>
        <begin position="462"/>
        <end position="521"/>
    </location>
</feature>
<dbReference type="Gene3D" id="2.30.30.40">
    <property type="entry name" value="SH3 Domains"/>
    <property type="match status" value="1"/>
</dbReference>
<accession>A0A8T0DW74</accession>
<dbReference type="InterPro" id="IPR039801">
    <property type="entry name" value="EPS8-like"/>
</dbReference>
<dbReference type="SUPFAM" id="SSF50729">
    <property type="entry name" value="PH domain-like"/>
    <property type="match status" value="1"/>
</dbReference>
<evidence type="ECO:0000256" key="1">
    <source>
        <dbReference type="ARBA" id="ARBA00022443"/>
    </source>
</evidence>
<dbReference type="InterPro" id="IPR011993">
    <property type="entry name" value="PH-like_dom_sf"/>
</dbReference>
<dbReference type="Proteomes" id="UP000699462">
    <property type="component" value="Unassembled WGS sequence"/>
</dbReference>
<dbReference type="GO" id="GO:0005886">
    <property type="term" value="C:plasma membrane"/>
    <property type="evidence" value="ECO:0007669"/>
    <property type="project" value="TreeGrafter"/>
</dbReference>
<dbReference type="PROSITE" id="PS50002">
    <property type="entry name" value="SH3"/>
    <property type="match status" value="1"/>
</dbReference>